<proteinExistence type="predicted"/>
<dbReference type="AlphaFoldDB" id="A0A937X0V0"/>
<protein>
    <submittedName>
        <fullName evidence="1">Uncharacterized protein</fullName>
    </submittedName>
</protein>
<comment type="caution">
    <text evidence="1">The sequence shown here is derived from an EMBL/GenBank/DDBJ whole genome shotgun (WGS) entry which is preliminary data.</text>
</comment>
<organism evidence="1 2">
    <name type="scientific">Candidatus Tanganyikabacteria bacterium</name>
    <dbReference type="NCBI Taxonomy" id="2961651"/>
    <lineage>
        <taxon>Bacteria</taxon>
        <taxon>Bacillati</taxon>
        <taxon>Candidatus Sericytochromatia</taxon>
        <taxon>Candidatus Tanganyikabacteria</taxon>
    </lineage>
</organism>
<reference evidence="1 2" key="1">
    <citation type="submission" date="2019-03" db="EMBL/GenBank/DDBJ databases">
        <title>Lake Tanganyika Metagenome-Assembled Genomes (MAGs).</title>
        <authorList>
            <person name="Tran P."/>
        </authorList>
    </citation>
    <scope>NUCLEOTIDE SEQUENCE [LARGE SCALE GENOMIC DNA]</scope>
    <source>
        <strain evidence="1">K_DeepCast_65m_m2_236</strain>
    </source>
</reference>
<evidence type="ECO:0000313" key="2">
    <source>
        <dbReference type="Proteomes" id="UP000703893"/>
    </source>
</evidence>
<accession>A0A937X0V0</accession>
<gene>
    <name evidence="1" type="ORF">FJZ00_01825</name>
</gene>
<name>A0A937X0V0_9BACT</name>
<dbReference type="Proteomes" id="UP000703893">
    <property type="component" value="Unassembled WGS sequence"/>
</dbReference>
<dbReference type="EMBL" id="VGJX01000065">
    <property type="protein sequence ID" value="MBM3273863.1"/>
    <property type="molecule type" value="Genomic_DNA"/>
</dbReference>
<evidence type="ECO:0000313" key="1">
    <source>
        <dbReference type="EMBL" id="MBM3273863.1"/>
    </source>
</evidence>
<sequence>MRFANLRDPPGARVFDGEAHGSGRAIRFNGDAQSFEFGATKGDVEGQRKQGFA</sequence>